<evidence type="ECO:0000256" key="4">
    <source>
        <dbReference type="ARBA" id="ARBA00022964"/>
    </source>
</evidence>
<dbReference type="Pfam" id="PF13640">
    <property type="entry name" value="2OG-FeII_Oxy_3"/>
    <property type="match status" value="1"/>
</dbReference>
<feature type="domain" description="Prolyl 4-hydroxylase alpha subunit" evidence="7">
    <location>
        <begin position="32"/>
        <end position="198"/>
    </location>
</feature>
<dbReference type="GO" id="GO:0005506">
    <property type="term" value="F:iron ion binding"/>
    <property type="evidence" value="ECO:0007669"/>
    <property type="project" value="InterPro"/>
</dbReference>
<accession>A0AAN8FJT7</accession>
<gene>
    <name evidence="8" type="ORF">GCK32_018531</name>
</gene>
<organism evidence="8 9">
    <name type="scientific">Trichostrongylus colubriformis</name>
    <name type="common">Black scour worm</name>
    <dbReference type="NCBI Taxonomy" id="6319"/>
    <lineage>
        <taxon>Eukaryota</taxon>
        <taxon>Metazoa</taxon>
        <taxon>Ecdysozoa</taxon>
        <taxon>Nematoda</taxon>
        <taxon>Chromadorea</taxon>
        <taxon>Rhabditida</taxon>
        <taxon>Rhabditina</taxon>
        <taxon>Rhabditomorpha</taxon>
        <taxon>Strongyloidea</taxon>
        <taxon>Trichostrongylidae</taxon>
        <taxon>Trichostrongylus</taxon>
    </lineage>
</organism>
<keyword evidence="3" id="KW-0847">Vitamin C</keyword>
<protein>
    <submittedName>
        <fullName evidence="8">Oxoglutarate iron-dependent oxygenase domain containing protein</fullName>
    </submittedName>
</protein>
<dbReference type="GO" id="GO:0031418">
    <property type="term" value="F:L-ascorbic acid binding"/>
    <property type="evidence" value="ECO:0007669"/>
    <property type="project" value="UniProtKB-KW"/>
</dbReference>
<comment type="cofactor">
    <cofactor evidence="1">
        <name>L-ascorbate</name>
        <dbReference type="ChEBI" id="CHEBI:38290"/>
    </cofactor>
</comment>
<evidence type="ECO:0000256" key="5">
    <source>
        <dbReference type="ARBA" id="ARBA00023002"/>
    </source>
</evidence>
<dbReference type="AlphaFoldDB" id="A0AAN8FJT7"/>
<dbReference type="EMBL" id="WIXE01010024">
    <property type="protein sequence ID" value="KAK5977934.1"/>
    <property type="molecule type" value="Genomic_DNA"/>
</dbReference>
<keyword evidence="9" id="KW-1185">Reference proteome</keyword>
<keyword evidence="4" id="KW-0223">Dioxygenase</keyword>
<evidence type="ECO:0000256" key="1">
    <source>
        <dbReference type="ARBA" id="ARBA00001961"/>
    </source>
</evidence>
<dbReference type="PANTHER" id="PTHR10869:SF210">
    <property type="entry name" value="FE2OG DIOXYGENASE DOMAIN-CONTAINING PROTEIN"/>
    <property type="match status" value="1"/>
</dbReference>
<evidence type="ECO:0000313" key="9">
    <source>
        <dbReference type="Proteomes" id="UP001331761"/>
    </source>
</evidence>
<evidence type="ECO:0000256" key="6">
    <source>
        <dbReference type="ARBA" id="ARBA00023004"/>
    </source>
</evidence>
<keyword evidence="2" id="KW-0479">Metal-binding</keyword>
<dbReference type="Proteomes" id="UP001331761">
    <property type="component" value="Unassembled WGS sequence"/>
</dbReference>
<dbReference type="InterPro" id="IPR006620">
    <property type="entry name" value="Pro_4_hyd_alph"/>
</dbReference>
<evidence type="ECO:0000256" key="3">
    <source>
        <dbReference type="ARBA" id="ARBA00022896"/>
    </source>
</evidence>
<dbReference type="Gene3D" id="2.60.120.620">
    <property type="entry name" value="q2cbj1_9rhob like domain"/>
    <property type="match status" value="1"/>
</dbReference>
<reference evidence="8 9" key="1">
    <citation type="submission" date="2019-10" db="EMBL/GenBank/DDBJ databases">
        <title>Assembly and Annotation for the nematode Trichostrongylus colubriformis.</title>
        <authorList>
            <person name="Martin J."/>
        </authorList>
    </citation>
    <scope>NUCLEOTIDE SEQUENCE [LARGE SCALE GENOMIC DNA]</scope>
    <source>
        <strain evidence="8">G859</strain>
        <tissue evidence="8">Whole worm</tissue>
    </source>
</reference>
<sequence>FLQLNNIVTALLCYSHIINYQWLNVEVLSEDPILIIYRDFAPEKFVADFLADARQRHLRSQEVIDLVNTEAESSKNSSFRIVNGTWMAHEETIAVAKMFRRAKMMLPLIDFQDSEQWQILSYFPGGHYAPHYDYLGHKSPKQWDPWYEPTGDRFATFFLMLQPATRGGGTIFPELNVAVKPSAGDVVFWTNMDASESE</sequence>
<keyword evidence="5" id="KW-0560">Oxidoreductase</keyword>
<evidence type="ECO:0000313" key="8">
    <source>
        <dbReference type="EMBL" id="KAK5977934.1"/>
    </source>
</evidence>
<dbReference type="GO" id="GO:0005783">
    <property type="term" value="C:endoplasmic reticulum"/>
    <property type="evidence" value="ECO:0007669"/>
    <property type="project" value="TreeGrafter"/>
</dbReference>
<dbReference type="InterPro" id="IPR044862">
    <property type="entry name" value="Pro_4_hyd_alph_FE2OG_OXY"/>
</dbReference>
<comment type="caution">
    <text evidence="8">The sequence shown here is derived from an EMBL/GenBank/DDBJ whole genome shotgun (WGS) entry which is preliminary data.</text>
</comment>
<dbReference type="GO" id="GO:0004656">
    <property type="term" value="F:procollagen-proline 4-dioxygenase activity"/>
    <property type="evidence" value="ECO:0007669"/>
    <property type="project" value="TreeGrafter"/>
</dbReference>
<dbReference type="SMART" id="SM00702">
    <property type="entry name" value="P4Hc"/>
    <property type="match status" value="1"/>
</dbReference>
<name>A0AAN8FJT7_TRICO</name>
<evidence type="ECO:0000259" key="7">
    <source>
        <dbReference type="SMART" id="SM00702"/>
    </source>
</evidence>
<dbReference type="InterPro" id="IPR045054">
    <property type="entry name" value="P4HA-like"/>
</dbReference>
<evidence type="ECO:0000256" key="2">
    <source>
        <dbReference type="ARBA" id="ARBA00022723"/>
    </source>
</evidence>
<keyword evidence="6" id="KW-0408">Iron</keyword>
<feature type="non-terminal residue" evidence="8">
    <location>
        <position position="198"/>
    </location>
</feature>
<dbReference type="PANTHER" id="PTHR10869">
    <property type="entry name" value="PROLYL 4-HYDROXYLASE ALPHA SUBUNIT"/>
    <property type="match status" value="1"/>
</dbReference>
<proteinExistence type="predicted"/>
<feature type="non-terminal residue" evidence="8">
    <location>
        <position position="1"/>
    </location>
</feature>